<name>A0A1X2H1H4_SYNRA</name>
<reference evidence="5 6" key="1">
    <citation type="submission" date="2016-07" db="EMBL/GenBank/DDBJ databases">
        <title>Pervasive Adenine N6-methylation of Active Genes in Fungi.</title>
        <authorList>
            <consortium name="DOE Joint Genome Institute"/>
            <person name="Mondo S.J."/>
            <person name="Dannebaum R.O."/>
            <person name="Kuo R.C."/>
            <person name="Labutti K."/>
            <person name="Haridas S."/>
            <person name="Kuo A."/>
            <person name="Salamov A."/>
            <person name="Ahrendt S.R."/>
            <person name="Lipzen A."/>
            <person name="Sullivan W."/>
            <person name="Andreopoulos W.B."/>
            <person name="Clum A."/>
            <person name="Lindquist E."/>
            <person name="Daum C."/>
            <person name="Ramamoorthy G.K."/>
            <person name="Gryganskyi A."/>
            <person name="Culley D."/>
            <person name="Magnuson J.K."/>
            <person name="James T.Y."/>
            <person name="O'Malley M.A."/>
            <person name="Stajich J.E."/>
            <person name="Spatafora J.W."/>
            <person name="Visel A."/>
            <person name="Grigoriev I.V."/>
        </authorList>
    </citation>
    <scope>NUCLEOTIDE SEQUENCE [LARGE SCALE GENOMIC DNA]</scope>
    <source>
        <strain evidence="5 6">NRRL 2496</strain>
    </source>
</reference>
<comment type="caution">
    <text evidence="5">The sequence shown here is derived from an EMBL/GenBank/DDBJ whole genome shotgun (WGS) entry which is preliminary data.</text>
</comment>
<keyword evidence="3 4" id="KW-0326">Glycosidase</keyword>
<dbReference type="InterPro" id="IPR012341">
    <property type="entry name" value="6hp_glycosidase-like_sf"/>
</dbReference>
<evidence type="ECO:0000256" key="2">
    <source>
        <dbReference type="ARBA" id="ARBA00022801"/>
    </source>
</evidence>
<evidence type="ECO:0000256" key="1">
    <source>
        <dbReference type="ARBA" id="ARBA00005615"/>
    </source>
</evidence>
<dbReference type="STRING" id="13706.A0A1X2H1H4"/>
<dbReference type="OMA" id="DAPFGWA"/>
<dbReference type="SUPFAM" id="SSF48208">
    <property type="entry name" value="Six-hairpin glycosidases"/>
    <property type="match status" value="1"/>
</dbReference>
<dbReference type="EMBL" id="MCGN01000011">
    <property type="protein sequence ID" value="ORY91274.1"/>
    <property type="molecule type" value="Genomic_DNA"/>
</dbReference>
<dbReference type="Pfam" id="PF01204">
    <property type="entry name" value="Trehalase"/>
    <property type="match status" value="2"/>
</dbReference>
<keyword evidence="2 4" id="KW-0378">Hydrolase</keyword>
<dbReference type="PANTHER" id="PTHR23403">
    <property type="entry name" value="TREHALASE"/>
    <property type="match status" value="1"/>
</dbReference>
<evidence type="ECO:0000256" key="4">
    <source>
        <dbReference type="RuleBase" id="RU361180"/>
    </source>
</evidence>
<dbReference type="OrthoDB" id="3542292at2759"/>
<accession>A0A1X2H1H4</accession>
<evidence type="ECO:0000313" key="5">
    <source>
        <dbReference type="EMBL" id="ORY91274.1"/>
    </source>
</evidence>
<dbReference type="GO" id="GO:0004555">
    <property type="term" value="F:alpha,alpha-trehalase activity"/>
    <property type="evidence" value="ECO:0007669"/>
    <property type="project" value="UniProtKB-EC"/>
</dbReference>
<evidence type="ECO:0000313" key="6">
    <source>
        <dbReference type="Proteomes" id="UP000242180"/>
    </source>
</evidence>
<dbReference type="InterPro" id="IPR018232">
    <property type="entry name" value="Glyco_hydro_37_CS"/>
</dbReference>
<dbReference type="InterPro" id="IPR008928">
    <property type="entry name" value="6-hairpin_glycosidase_sf"/>
</dbReference>
<comment type="catalytic activity">
    <reaction evidence="4">
        <text>alpha,alpha-trehalose + H2O = alpha-D-glucose + beta-D-glucose</text>
        <dbReference type="Rhea" id="RHEA:32675"/>
        <dbReference type="ChEBI" id="CHEBI:15377"/>
        <dbReference type="ChEBI" id="CHEBI:15903"/>
        <dbReference type="ChEBI" id="CHEBI:16551"/>
        <dbReference type="ChEBI" id="CHEBI:17925"/>
        <dbReference type="EC" id="3.2.1.28"/>
    </reaction>
</comment>
<dbReference type="InParanoid" id="A0A1X2H1H4"/>
<keyword evidence="6" id="KW-1185">Reference proteome</keyword>
<sequence length="544" mass="62782">MPTSRPLEEVLRAFEDMGGVDAPRSNVAKFVQTNFGRPASELVRYHIPAYEQPAWLKKVHDPDYHGWLSQLNAAWANLTFQFDTHRLCDGCVSSALPVKRPFVVPGGRFREFYYWDTYFVIQGLLLSDLDDLARDMIQNLLDFVDIYGFMPNGARIYYLNRSQPPLLTEMVKIYYEKTNDETFLKQALPVLDKEHAFWMAKTTVRITRSGKRYLLNRYNVESRSPRPESYVEDYDTAYLNTEINATEAERLFSDLATGAETGWDYSSRWTRQKYSQDPYHSYDILRTLDTRNIVPVDLNAILWAMESTLAQWHARSETHNGKKRSRYYSHRSRHRLEAMDHLLWNEEQSAFYDFNLTGHTQNIEYTPASLYPFWLGAIPERVKKPSILSHVFDQTRAALERDPGILTTSTYNTTLQWDWPNGWPPLQYIAVKAMLNVQAMLPADMRSTDLVYTLAARNAASAFCSWYKTGGSIPDVLPKTQGVQDSGHMFEKFDVRYMGQAGFGGEYAVQVGFGWTNGVTLWLFNMFPDLIAPDCNAPFAFPLE</sequence>
<dbReference type="EC" id="3.2.1.28" evidence="4"/>
<comment type="similarity">
    <text evidence="1 4">Belongs to the glycosyl hydrolase 37 family.</text>
</comment>
<evidence type="ECO:0000256" key="3">
    <source>
        <dbReference type="ARBA" id="ARBA00023295"/>
    </source>
</evidence>
<organism evidence="5 6">
    <name type="scientific">Syncephalastrum racemosum</name>
    <name type="common">Filamentous fungus</name>
    <dbReference type="NCBI Taxonomy" id="13706"/>
    <lineage>
        <taxon>Eukaryota</taxon>
        <taxon>Fungi</taxon>
        <taxon>Fungi incertae sedis</taxon>
        <taxon>Mucoromycota</taxon>
        <taxon>Mucoromycotina</taxon>
        <taxon>Mucoromycetes</taxon>
        <taxon>Mucorales</taxon>
        <taxon>Syncephalastraceae</taxon>
        <taxon>Syncephalastrum</taxon>
    </lineage>
</organism>
<dbReference type="AlphaFoldDB" id="A0A1X2H1H4"/>
<dbReference type="PROSITE" id="PS00927">
    <property type="entry name" value="TREHALASE_1"/>
    <property type="match status" value="1"/>
</dbReference>
<dbReference type="PANTHER" id="PTHR23403:SF1">
    <property type="entry name" value="TREHALASE"/>
    <property type="match status" value="1"/>
</dbReference>
<dbReference type="GO" id="GO:0005993">
    <property type="term" value="P:trehalose catabolic process"/>
    <property type="evidence" value="ECO:0007669"/>
    <property type="project" value="TreeGrafter"/>
</dbReference>
<protein>
    <recommendedName>
        <fullName evidence="4">Trehalase</fullName>
        <ecNumber evidence="4">3.2.1.28</ecNumber>
    </recommendedName>
    <alternativeName>
        <fullName evidence="4">Alpha-trehalose glucohydrolase</fullName>
    </alternativeName>
</protein>
<proteinExistence type="inferred from homology"/>
<dbReference type="PROSITE" id="PS00928">
    <property type="entry name" value="TREHALASE_2"/>
    <property type="match status" value="1"/>
</dbReference>
<dbReference type="InterPro" id="IPR001661">
    <property type="entry name" value="Glyco_hydro_37"/>
</dbReference>
<dbReference type="Proteomes" id="UP000242180">
    <property type="component" value="Unassembled WGS sequence"/>
</dbReference>
<gene>
    <name evidence="5" type="ORF">BCR43DRAFT_532862</name>
</gene>
<dbReference type="PRINTS" id="PR00744">
    <property type="entry name" value="GLHYDRLASE37"/>
</dbReference>
<dbReference type="Gene3D" id="1.50.10.10">
    <property type="match status" value="1"/>
</dbReference>